<organism evidence="1 2">
    <name type="scientific">Aspergillus ellipticus CBS 707.79</name>
    <dbReference type="NCBI Taxonomy" id="1448320"/>
    <lineage>
        <taxon>Eukaryota</taxon>
        <taxon>Fungi</taxon>
        <taxon>Dikarya</taxon>
        <taxon>Ascomycota</taxon>
        <taxon>Pezizomycotina</taxon>
        <taxon>Eurotiomycetes</taxon>
        <taxon>Eurotiomycetidae</taxon>
        <taxon>Eurotiales</taxon>
        <taxon>Aspergillaceae</taxon>
        <taxon>Aspergillus</taxon>
        <taxon>Aspergillus subgen. Circumdati</taxon>
    </lineage>
</organism>
<protein>
    <recommendedName>
        <fullName evidence="3">Actin-like ATPase domain-containing protein</fullName>
    </recommendedName>
</protein>
<reference evidence="1 2" key="1">
    <citation type="submission" date="2018-02" db="EMBL/GenBank/DDBJ databases">
        <title>The genomes of Aspergillus section Nigri reveals drivers in fungal speciation.</title>
        <authorList>
            <consortium name="DOE Joint Genome Institute"/>
            <person name="Vesth T.C."/>
            <person name="Nybo J."/>
            <person name="Theobald S."/>
            <person name="Brandl J."/>
            <person name="Frisvad J.C."/>
            <person name="Nielsen K.F."/>
            <person name="Lyhne E.K."/>
            <person name="Kogle M.E."/>
            <person name="Kuo A."/>
            <person name="Riley R."/>
            <person name="Clum A."/>
            <person name="Nolan M."/>
            <person name="Lipzen A."/>
            <person name="Salamov A."/>
            <person name="Henrissat B."/>
            <person name="Wiebenga A."/>
            <person name="De vries R.P."/>
            <person name="Grigoriev I.V."/>
            <person name="Mortensen U.H."/>
            <person name="Andersen M.R."/>
            <person name="Baker S.E."/>
        </authorList>
    </citation>
    <scope>NUCLEOTIDE SEQUENCE [LARGE SCALE GENOMIC DNA]</scope>
    <source>
        <strain evidence="1 2">CBS 707.79</strain>
    </source>
</reference>
<dbReference type="EMBL" id="KZ825863">
    <property type="protein sequence ID" value="PYH94916.1"/>
    <property type="molecule type" value="Genomic_DNA"/>
</dbReference>
<keyword evidence="2" id="KW-1185">Reference proteome</keyword>
<accession>A0A319DBV4</accession>
<evidence type="ECO:0008006" key="3">
    <source>
        <dbReference type="Google" id="ProtNLM"/>
    </source>
</evidence>
<evidence type="ECO:0000313" key="1">
    <source>
        <dbReference type="EMBL" id="PYH94916.1"/>
    </source>
</evidence>
<proteinExistence type="predicted"/>
<dbReference type="VEuPathDB" id="FungiDB:BO71DRAFT_429549"/>
<dbReference type="AlphaFoldDB" id="A0A319DBV4"/>
<evidence type="ECO:0000313" key="2">
    <source>
        <dbReference type="Proteomes" id="UP000247810"/>
    </source>
</evidence>
<sequence>MTSDINFPYQLPSSILPQNPLAMGSSDAARFVIAIDFGTTGTAVISQTVRPGQPYRTGRGHYFTTWPPGNQFKPKVPSLIAFRENNSHIPRCGEVYWGCGVRPGMSACAWPKVLLDFRIANEGVHDSGLLEALNQGMFARPPETTPPSMI</sequence>
<dbReference type="Proteomes" id="UP000247810">
    <property type="component" value="Unassembled WGS sequence"/>
</dbReference>
<gene>
    <name evidence="1" type="ORF">BO71DRAFT_429549</name>
</gene>
<name>A0A319DBV4_9EURO</name>